<feature type="region of interest" description="Disordered" evidence="1">
    <location>
        <begin position="455"/>
        <end position="482"/>
    </location>
</feature>
<dbReference type="GO" id="GO:0016887">
    <property type="term" value="F:ATP hydrolysis activity"/>
    <property type="evidence" value="ECO:0007669"/>
    <property type="project" value="InterPro"/>
</dbReference>
<reference evidence="3" key="1">
    <citation type="submission" date="2025-08" db="UniProtKB">
        <authorList>
            <consortium name="Ensembl"/>
        </authorList>
    </citation>
    <scope>IDENTIFICATION</scope>
</reference>
<dbReference type="PANTHER" id="PTHR14690:SF6">
    <property type="entry name" value="IQ AND AAA DOMAIN-CONTAINING PROTEIN 1-LIKE"/>
    <property type="match status" value="1"/>
</dbReference>
<dbReference type="PANTHER" id="PTHR14690">
    <property type="entry name" value="IQ MOTIF CONTAINING WITH AAA DOMAIN 1"/>
    <property type="match status" value="1"/>
</dbReference>
<protein>
    <submittedName>
        <fullName evidence="3">IQ motif containing with AAA domain 1 like</fullName>
    </submittedName>
</protein>
<dbReference type="GO" id="GO:0005524">
    <property type="term" value="F:ATP binding"/>
    <property type="evidence" value="ECO:0007669"/>
    <property type="project" value="InterPro"/>
</dbReference>
<feature type="region of interest" description="Disordered" evidence="1">
    <location>
        <begin position="335"/>
        <end position="404"/>
    </location>
</feature>
<keyword evidence="4" id="KW-1185">Reference proteome</keyword>
<feature type="compositionally biased region" description="Low complexity" evidence="1">
    <location>
        <begin position="471"/>
        <end position="482"/>
    </location>
</feature>
<feature type="compositionally biased region" description="Basic and acidic residues" evidence="1">
    <location>
        <begin position="335"/>
        <end position="374"/>
    </location>
</feature>
<feature type="region of interest" description="Disordered" evidence="1">
    <location>
        <begin position="825"/>
        <end position="864"/>
    </location>
</feature>
<dbReference type="Proteomes" id="UP000694545">
    <property type="component" value="Unplaced"/>
</dbReference>
<feature type="compositionally biased region" description="Low complexity" evidence="1">
    <location>
        <begin position="376"/>
        <end position="385"/>
    </location>
</feature>
<dbReference type="Pfam" id="PF00004">
    <property type="entry name" value="AAA"/>
    <property type="match status" value="1"/>
</dbReference>
<dbReference type="SUPFAM" id="SSF52540">
    <property type="entry name" value="P-loop containing nucleoside triphosphate hydrolases"/>
    <property type="match status" value="1"/>
</dbReference>
<dbReference type="PROSITE" id="PS50096">
    <property type="entry name" value="IQ"/>
    <property type="match status" value="1"/>
</dbReference>
<proteinExistence type="predicted"/>
<evidence type="ECO:0000313" key="3">
    <source>
        <dbReference type="Ensembl" id="ENSVKKP00000006691.1"/>
    </source>
</evidence>
<name>A0A8D2IW34_VARKO</name>
<feature type="compositionally biased region" description="Polar residues" evidence="1">
    <location>
        <begin position="835"/>
        <end position="847"/>
    </location>
</feature>
<dbReference type="Ensembl" id="ENSVKKT00000006869.1">
    <property type="protein sequence ID" value="ENSVKKP00000006691.1"/>
    <property type="gene ID" value="ENSVKKG00000004588.1"/>
</dbReference>
<dbReference type="InterPro" id="IPR003959">
    <property type="entry name" value="ATPase_AAA_core"/>
</dbReference>
<dbReference type="Gene3D" id="1.10.8.60">
    <property type="match status" value="1"/>
</dbReference>
<dbReference type="InterPro" id="IPR027417">
    <property type="entry name" value="P-loop_NTPase"/>
</dbReference>
<feature type="domain" description="ATPase AAA-type core" evidence="2">
    <location>
        <begin position="573"/>
        <end position="688"/>
    </location>
</feature>
<evidence type="ECO:0000259" key="2">
    <source>
        <dbReference type="Pfam" id="PF00004"/>
    </source>
</evidence>
<evidence type="ECO:0000256" key="1">
    <source>
        <dbReference type="SAM" id="MobiDB-lite"/>
    </source>
</evidence>
<accession>A0A8D2IW34</accession>
<reference evidence="3" key="2">
    <citation type="submission" date="2025-09" db="UniProtKB">
        <authorList>
            <consortium name="Ensembl"/>
        </authorList>
    </citation>
    <scope>IDENTIFICATION</scope>
</reference>
<dbReference type="Gene3D" id="3.40.50.300">
    <property type="entry name" value="P-loop containing nucleotide triphosphate hydrolases"/>
    <property type="match status" value="1"/>
</dbReference>
<organism evidence="3 4">
    <name type="scientific">Varanus komodoensis</name>
    <name type="common">Komodo dragon</name>
    <dbReference type="NCBI Taxonomy" id="61221"/>
    <lineage>
        <taxon>Eukaryota</taxon>
        <taxon>Metazoa</taxon>
        <taxon>Chordata</taxon>
        <taxon>Craniata</taxon>
        <taxon>Vertebrata</taxon>
        <taxon>Euteleostomi</taxon>
        <taxon>Lepidosauria</taxon>
        <taxon>Squamata</taxon>
        <taxon>Bifurcata</taxon>
        <taxon>Unidentata</taxon>
        <taxon>Episquamata</taxon>
        <taxon>Toxicofera</taxon>
        <taxon>Anguimorpha</taxon>
        <taxon>Paleoanguimorpha</taxon>
        <taxon>Varanoidea</taxon>
        <taxon>Varanidae</taxon>
        <taxon>Varanus</taxon>
    </lineage>
</organism>
<evidence type="ECO:0000313" key="4">
    <source>
        <dbReference type="Proteomes" id="UP000694545"/>
    </source>
</evidence>
<dbReference type="InterPro" id="IPR052267">
    <property type="entry name" value="N-DRC_Component"/>
</dbReference>
<dbReference type="AlphaFoldDB" id="A0A8D2IW34"/>
<sequence length="881" mass="99216">MRTYGKLWRESRLALTELLAQELPGEPAKPERSRSVFYHTVATLFLRYVQTARRLEACYDQVVHPQKRILLRRLLDGVLGRILELKHELVELDVSEYHYMDHVLQELKLTPADMEVPIPKYFLSERAKVLQERKEVLAGLLDRVGDALPQPPRAAMPREEAVRLVQMAERMRQGRLRARFMWEIRRDEERERKVREGGLSKPNRELAATCIQKIWKGHVQRRLTKLARQMEMTFIGMVSAARRLWPSGAVSVLPPLRRMRQADHEAEYRDALLHVREALLEAEGPSRREALREQLRQWLIECHDLTGRFPDYPEKEIGGCEVLFAHKTPEEVRGPLDLAEAKADAKKKEKKKEKEKGKKEAEKEADKKGKERKGVSAPPSSQASAEQDERMPSSPPSPQGCWSDQDEAINFEQRYEPELIKAEKRREVEAEIRLQVDELMREELRNLRLAVDLEETKAAKPPKGRKSAKVSSRGRGPCSSRRAALSRGGVCCFSCRTINSLYEELVLQGIIKKPQKVQLAEYSGEYFCYLGTLLRQQAIEPTPSTLDVRQNVALYAVLPLGRAPLWPPPVKSLLLAGPAGTGKKMLVHAVCTETGANLFDLSPDNLAGKYPGKSGLQMMVHLVFKVARLLQPSVIWVGNAEKTFYKKVPKDERELDPKRLKKDLPRALNLLRAEDRVLLMGTSSRPYLADLKGLCKTYTRILLLPRPDYASRYGEGAEGVALAPEPPKHGGVVTGSLDLSALAKVSDGYSQGSMAQAVKAVLSERRLLQLPKRPLNANELLQMLAREDPIYPEEEEMLKYRSKGCERSISVDLALTCKKQADGLKGQERPRWISPSCQHSSPGTGSLKQDARKTSACPAPQQLGGAGRVLLAKEGACGQHG</sequence>